<dbReference type="InterPro" id="IPR036390">
    <property type="entry name" value="WH_DNA-bd_sf"/>
</dbReference>
<dbReference type="Gene3D" id="1.10.10.10">
    <property type="entry name" value="Winged helix-like DNA-binding domain superfamily/Winged helix DNA-binding domain"/>
    <property type="match status" value="1"/>
</dbReference>
<proteinExistence type="predicted"/>
<gene>
    <name evidence="1" type="ORF">GM655_17635</name>
</gene>
<name>A0ABW9SVC1_9BURK</name>
<protein>
    <recommendedName>
        <fullName evidence="3">HTH marR-type domain-containing protein</fullName>
    </recommendedName>
</protein>
<evidence type="ECO:0000313" key="2">
    <source>
        <dbReference type="Proteomes" id="UP000735592"/>
    </source>
</evidence>
<sequence length="72" mass="8039">MKLVEKGLLSLKQDGADRRAYLVHISAAGRALAAEERAARAQWLAEQLLKKTDLEQRALLKTAIQTLDKLIQ</sequence>
<comment type="caution">
    <text evidence="1">The sequence shown here is derived from an EMBL/GenBank/DDBJ whole genome shotgun (WGS) entry which is preliminary data.</text>
</comment>
<dbReference type="RefSeq" id="WP_155435996.1">
    <property type="nucleotide sequence ID" value="NZ_JBHLXK010000006.1"/>
</dbReference>
<evidence type="ECO:0008006" key="3">
    <source>
        <dbReference type="Google" id="ProtNLM"/>
    </source>
</evidence>
<dbReference type="SUPFAM" id="SSF46785">
    <property type="entry name" value="Winged helix' DNA-binding domain"/>
    <property type="match status" value="1"/>
</dbReference>
<evidence type="ECO:0000313" key="1">
    <source>
        <dbReference type="EMBL" id="MTW34629.1"/>
    </source>
</evidence>
<organism evidence="1 2">
    <name type="scientific">Pseudoduganella danionis</name>
    <dbReference type="NCBI Taxonomy" id="1890295"/>
    <lineage>
        <taxon>Bacteria</taxon>
        <taxon>Pseudomonadati</taxon>
        <taxon>Pseudomonadota</taxon>
        <taxon>Betaproteobacteria</taxon>
        <taxon>Burkholderiales</taxon>
        <taxon>Oxalobacteraceae</taxon>
        <taxon>Telluria group</taxon>
        <taxon>Pseudoduganella</taxon>
    </lineage>
</organism>
<dbReference type="EMBL" id="WNKW01000005">
    <property type="protein sequence ID" value="MTW34629.1"/>
    <property type="molecule type" value="Genomic_DNA"/>
</dbReference>
<accession>A0ABW9SVC1</accession>
<dbReference type="InterPro" id="IPR036388">
    <property type="entry name" value="WH-like_DNA-bd_sf"/>
</dbReference>
<dbReference type="Proteomes" id="UP000735592">
    <property type="component" value="Unassembled WGS sequence"/>
</dbReference>
<reference evidence="1 2" key="1">
    <citation type="submission" date="2019-11" db="EMBL/GenBank/DDBJ databases">
        <title>Type strains purchased from KCTC, JCM and DSMZ.</title>
        <authorList>
            <person name="Lu H."/>
        </authorList>
    </citation>
    <scope>NUCLEOTIDE SEQUENCE [LARGE SCALE GENOMIC DNA]</scope>
    <source>
        <strain evidence="1 2">DSM 103461</strain>
    </source>
</reference>
<keyword evidence="2" id="KW-1185">Reference proteome</keyword>